<dbReference type="PANTHER" id="PTHR46546:SF4">
    <property type="entry name" value="SHEWANELLA-LIKE PROTEIN PHOSPHATASE 1"/>
    <property type="match status" value="1"/>
</dbReference>
<dbReference type="InterPro" id="IPR029052">
    <property type="entry name" value="Metallo-depent_PP-like"/>
</dbReference>
<comment type="caution">
    <text evidence="2">The sequence shown here is derived from an EMBL/GenBank/DDBJ whole genome shotgun (WGS) entry which is preliminary data.</text>
</comment>
<dbReference type="Proteomes" id="UP001314263">
    <property type="component" value="Unassembled WGS sequence"/>
</dbReference>
<evidence type="ECO:0000313" key="3">
    <source>
        <dbReference type="Proteomes" id="UP001314263"/>
    </source>
</evidence>
<sequence length="335" mass="37150">MTPDETGLFPTPKRIVVIGDLHGDWGSTLETYKLASLITLHGKRWVWCGSPGTVVVQLGDQIDRRSRDETGGDEDSEFRILKFHENLDSQARRTGSRVLSLLGNHCIQNVRAYLNPESGFAYVSPKGLAHFGGAMQRAHAFKPGNEWANYLAMHRFTVLKVGPFLFVHGGVTPKIVDKYTIPQINAMVREYLLGRLPWNANLQGLLESNDSLLWNRSLAGPRPNVQKLDHCLQKWNCKAVMIGHTPVEKISTPEGPCRNKIWRVDSGISRAISGGNAPISRCQALDITFLPQNKVRMIPLQAGCPEPVTIIIARSPSVERQLSKKPAAVVKGQKP</sequence>
<name>A0AAV1I1A8_9CHLO</name>
<accession>A0AAV1I1A8</accession>
<dbReference type="PANTHER" id="PTHR46546">
    <property type="entry name" value="SHEWANELLA-LIKE PROTEIN PHOSPHATASE 1"/>
    <property type="match status" value="1"/>
</dbReference>
<keyword evidence="3" id="KW-1185">Reference proteome</keyword>
<dbReference type="Pfam" id="PF00149">
    <property type="entry name" value="Metallophos"/>
    <property type="match status" value="1"/>
</dbReference>
<dbReference type="SUPFAM" id="SSF56300">
    <property type="entry name" value="Metallo-dependent phosphatases"/>
    <property type="match status" value="1"/>
</dbReference>
<gene>
    <name evidence="2" type="ORF">CVIRNUC_004361</name>
</gene>
<evidence type="ECO:0000313" key="2">
    <source>
        <dbReference type="EMBL" id="CAK0776286.1"/>
    </source>
</evidence>
<organism evidence="2 3">
    <name type="scientific">Coccomyxa viridis</name>
    <dbReference type="NCBI Taxonomy" id="1274662"/>
    <lineage>
        <taxon>Eukaryota</taxon>
        <taxon>Viridiplantae</taxon>
        <taxon>Chlorophyta</taxon>
        <taxon>core chlorophytes</taxon>
        <taxon>Trebouxiophyceae</taxon>
        <taxon>Trebouxiophyceae incertae sedis</taxon>
        <taxon>Coccomyxaceae</taxon>
        <taxon>Coccomyxa</taxon>
    </lineage>
</organism>
<dbReference type="Gene3D" id="3.60.21.10">
    <property type="match status" value="1"/>
</dbReference>
<proteinExistence type="predicted"/>
<dbReference type="AlphaFoldDB" id="A0AAV1I1A8"/>
<dbReference type="InterPro" id="IPR004843">
    <property type="entry name" value="Calcineurin-like_PHP"/>
</dbReference>
<reference evidence="2 3" key="1">
    <citation type="submission" date="2023-10" db="EMBL/GenBank/DDBJ databases">
        <authorList>
            <person name="Maclean D."/>
            <person name="Macfadyen A."/>
        </authorList>
    </citation>
    <scope>NUCLEOTIDE SEQUENCE [LARGE SCALE GENOMIC DNA]</scope>
</reference>
<evidence type="ECO:0000259" key="1">
    <source>
        <dbReference type="Pfam" id="PF00149"/>
    </source>
</evidence>
<feature type="domain" description="Calcineurin-like phosphoesterase" evidence="1">
    <location>
        <begin position="14"/>
        <end position="247"/>
    </location>
</feature>
<dbReference type="GO" id="GO:0016787">
    <property type="term" value="F:hydrolase activity"/>
    <property type="evidence" value="ECO:0007669"/>
    <property type="project" value="InterPro"/>
</dbReference>
<protein>
    <recommendedName>
        <fullName evidence="1">Calcineurin-like phosphoesterase domain-containing protein</fullName>
    </recommendedName>
</protein>
<dbReference type="EMBL" id="CAUYUE010000005">
    <property type="protein sequence ID" value="CAK0776286.1"/>
    <property type="molecule type" value="Genomic_DNA"/>
</dbReference>